<evidence type="ECO:0000256" key="15">
    <source>
        <dbReference type="ARBA" id="ARBA00023136"/>
    </source>
</evidence>
<dbReference type="Pfam" id="PF00290">
    <property type="entry name" value="Trp_syntA"/>
    <property type="match status" value="1"/>
</dbReference>
<keyword evidence="12 19" id="KW-0663">Pyridoxal phosphate</keyword>
<evidence type="ECO:0000256" key="16">
    <source>
        <dbReference type="ARBA" id="ARBA00023141"/>
    </source>
</evidence>
<comment type="similarity">
    <text evidence="4">Belongs to the oxygen-dependent FAD-linked oxidoreductase family.</text>
</comment>
<keyword evidence="10 21" id="KW-0812">Transmembrane</keyword>
<dbReference type="PROSITE" id="PS00167">
    <property type="entry name" value="TRP_SYNTHASE_ALPHA"/>
    <property type="match status" value="1"/>
</dbReference>
<feature type="transmembrane region" description="Helical" evidence="21">
    <location>
        <begin position="1334"/>
        <end position="1355"/>
    </location>
</feature>
<dbReference type="PANTHER" id="PTHR48077">
    <property type="entry name" value="TRYPTOPHAN SYNTHASE-RELATED"/>
    <property type="match status" value="1"/>
</dbReference>
<dbReference type="PROSITE" id="PS51387">
    <property type="entry name" value="FAD_PCMH"/>
    <property type="match status" value="1"/>
</dbReference>
<dbReference type="FunFam" id="3.40.50.1100:FF:000001">
    <property type="entry name" value="Tryptophan synthase beta chain"/>
    <property type="match status" value="1"/>
</dbReference>
<dbReference type="InterPro" id="IPR006654">
    <property type="entry name" value="Trp_synth_beta"/>
</dbReference>
<dbReference type="NCBIfam" id="TIGR00262">
    <property type="entry name" value="trpA"/>
    <property type="match status" value="1"/>
</dbReference>
<evidence type="ECO:0000256" key="2">
    <source>
        <dbReference type="ARBA" id="ARBA00004141"/>
    </source>
</evidence>
<dbReference type="FunFam" id="3.40.50.1100:FF:000004">
    <property type="entry name" value="Tryptophan synthase beta chain"/>
    <property type="match status" value="1"/>
</dbReference>
<name>A0A8H3AVV9_9AGAM</name>
<dbReference type="PROSITE" id="PS00862">
    <property type="entry name" value="OX2_COVAL_FAD"/>
    <property type="match status" value="1"/>
</dbReference>
<feature type="transmembrane region" description="Helical" evidence="21">
    <location>
        <begin position="1600"/>
        <end position="1621"/>
    </location>
</feature>
<keyword evidence="14" id="KW-0560">Oxidoreductase</keyword>
<feature type="transmembrane region" description="Helical" evidence="21">
    <location>
        <begin position="1249"/>
        <end position="1270"/>
    </location>
</feature>
<dbReference type="InterPro" id="IPR006653">
    <property type="entry name" value="Trp_synth_b_CS"/>
</dbReference>
<dbReference type="UniPathway" id="UPA00035">
    <property type="reaction ID" value="UER00044"/>
</dbReference>
<dbReference type="Pfam" id="PF13520">
    <property type="entry name" value="AA_permease_2"/>
    <property type="match status" value="1"/>
</dbReference>
<feature type="transmembrane region" description="Helical" evidence="21">
    <location>
        <begin position="1627"/>
        <end position="1647"/>
    </location>
</feature>
<dbReference type="GO" id="GO:0016020">
    <property type="term" value="C:membrane"/>
    <property type="evidence" value="ECO:0007669"/>
    <property type="project" value="UniProtKB-SubCell"/>
</dbReference>
<dbReference type="InterPro" id="IPR006093">
    <property type="entry name" value="Oxy_OxRdtase_FAD_BS"/>
</dbReference>
<gene>
    <name evidence="23" type="ORF">RDB_LOCUS95902</name>
</gene>
<evidence type="ECO:0000256" key="19">
    <source>
        <dbReference type="RuleBase" id="RU003663"/>
    </source>
</evidence>
<comment type="similarity">
    <text evidence="5">In the C-terminal section; belongs to the TrpB family.</text>
</comment>
<evidence type="ECO:0000256" key="18">
    <source>
        <dbReference type="ARBA" id="ARBA00049047"/>
    </source>
</evidence>
<feature type="domain" description="FAD-binding PCMH-type" evidence="22">
    <location>
        <begin position="712"/>
        <end position="884"/>
    </location>
</feature>
<dbReference type="InterPro" id="IPR036052">
    <property type="entry name" value="TrpB-like_PALP_sf"/>
</dbReference>
<dbReference type="Pfam" id="PF01565">
    <property type="entry name" value="FAD_binding_4"/>
    <property type="match status" value="1"/>
</dbReference>
<dbReference type="InterPro" id="IPR006094">
    <property type="entry name" value="Oxid_FAD_bind_N"/>
</dbReference>
<comment type="cofactor">
    <cofactor evidence="1 19">
        <name>pyridoxal 5'-phosphate</name>
        <dbReference type="ChEBI" id="CHEBI:597326"/>
    </cofactor>
</comment>
<keyword evidence="17 19" id="KW-0456">Lyase</keyword>
<comment type="subcellular location">
    <subcellularLocation>
        <location evidence="2">Membrane</location>
        <topology evidence="2">Multi-pass membrane protein</topology>
    </subcellularLocation>
</comment>
<dbReference type="InterPro" id="IPR012951">
    <property type="entry name" value="BBE"/>
</dbReference>
<dbReference type="InterPro" id="IPR036318">
    <property type="entry name" value="FAD-bd_PCMH-like_sf"/>
</dbReference>
<dbReference type="FunFam" id="1.20.1740.10:FF:000042">
    <property type="entry name" value="Similar to amino acid transporter"/>
    <property type="match status" value="1"/>
</dbReference>
<keyword evidence="15 21" id="KW-0472">Membrane</keyword>
<dbReference type="InterPro" id="IPR016169">
    <property type="entry name" value="FAD-bd_PCMH_sub2"/>
</dbReference>
<dbReference type="EMBL" id="CAJMWW010000093">
    <property type="protein sequence ID" value="CAE6441737.1"/>
    <property type="molecule type" value="Genomic_DNA"/>
</dbReference>
<feature type="transmembrane region" description="Helical" evidence="21">
    <location>
        <begin position="1485"/>
        <end position="1506"/>
    </location>
</feature>
<dbReference type="GO" id="GO:0022857">
    <property type="term" value="F:transmembrane transporter activity"/>
    <property type="evidence" value="ECO:0007669"/>
    <property type="project" value="InterPro"/>
</dbReference>
<dbReference type="Gene3D" id="1.20.1740.10">
    <property type="entry name" value="Amino acid/polyamine transporter I"/>
    <property type="match status" value="1"/>
</dbReference>
<dbReference type="Gene3D" id="3.40.462.20">
    <property type="match status" value="1"/>
</dbReference>
<dbReference type="Gene3D" id="3.40.50.1100">
    <property type="match status" value="2"/>
</dbReference>
<reference evidence="23" key="1">
    <citation type="submission" date="2021-01" db="EMBL/GenBank/DDBJ databases">
        <authorList>
            <person name="Kaushik A."/>
        </authorList>
    </citation>
    <scope>NUCLEOTIDE SEQUENCE</scope>
    <source>
        <strain evidence="23">AG3-T5</strain>
    </source>
</reference>
<dbReference type="PROSITE" id="PS00168">
    <property type="entry name" value="TRP_SYNTHASE_BETA"/>
    <property type="match status" value="1"/>
</dbReference>
<dbReference type="GO" id="GO:0005737">
    <property type="term" value="C:cytoplasm"/>
    <property type="evidence" value="ECO:0007669"/>
    <property type="project" value="TreeGrafter"/>
</dbReference>
<comment type="pathway">
    <text evidence="3 19">Amino-acid biosynthesis; L-tryptophan biosynthesis; L-tryptophan from chorismate: step 5/5.</text>
</comment>
<dbReference type="CDD" id="cd04724">
    <property type="entry name" value="Tryptophan_synthase_alpha"/>
    <property type="match status" value="1"/>
</dbReference>
<comment type="catalytic activity">
    <reaction evidence="18 19">
        <text>(1S,2R)-1-C-(indol-3-yl)glycerol 3-phosphate + L-serine = D-glyceraldehyde 3-phosphate + L-tryptophan + H2O</text>
        <dbReference type="Rhea" id="RHEA:10532"/>
        <dbReference type="ChEBI" id="CHEBI:15377"/>
        <dbReference type="ChEBI" id="CHEBI:33384"/>
        <dbReference type="ChEBI" id="CHEBI:57912"/>
        <dbReference type="ChEBI" id="CHEBI:58866"/>
        <dbReference type="ChEBI" id="CHEBI:59776"/>
        <dbReference type="EC" id="4.2.1.20"/>
    </reaction>
</comment>
<dbReference type="EC" id="4.2.1.20" evidence="7 19"/>
<dbReference type="InterPro" id="IPR018204">
    <property type="entry name" value="Trp_synthase_alpha_AS"/>
</dbReference>
<accession>A0A8H3AVV9</accession>
<evidence type="ECO:0000313" key="24">
    <source>
        <dbReference type="Proteomes" id="UP000663841"/>
    </source>
</evidence>
<organism evidence="23 24">
    <name type="scientific">Rhizoctonia solani</name>
    <dbReference type="NCBI Taxonomy" id="456999"/>
    <lineage>
        <taxon>Eukaryota</taxon>
        <taxon>Fungi</taxon>
        <taxon>Dikarya</taxon>
        <taxon>Basidiomycota</taxon>
        <taxon>Agaricomycotina</taxon>
        <taxon>Agaricomycetes</taxon>
        <taxon>Cantharellales</taxon>
        <taxon>Ceratobasidiaceae</taxon>
        <taxon>Rhizoctonia</taxon>
    </lineage>
</organism>
<evidence type="ECO:0000256" key="13">
    <source>
        <dbReference type="ARBA" id="ARBA00022989"/>
    </source>
</evidence>
<feature type="transmembrane region" description="Helical" evidence="21">
    <location>
        <begin position="1567"/>
        <end position="1588"/>
    </location>
</feature>
<dbReference type="NCBIfam" id="TIGR00263">
    <property type="entry name" value="trpB"/>
    <property type="match status" value="1"/>
</dbReference>
<dbReference type="HAMAP" id="MF_00131">
    <property type="entry name" value="Trp_synth_alpha"/>
    <property type="match status" value="1"/>
</dbReference>
<feature type="region of interest" description="Disordered" evidence="20">
    <location>
        <begin position="265"/>
        <end position="284"/>
    </location>
</feature>
<dbReference type="Proteomes" id="UP000663841">
    <property type="component" value="Unassembled WGS sequence"/>
</dbReference>
<dbReference type="PANTHER" id="PTHR48077:SF3">
    <property type="entry name" value="TRYPTOPHAN SYNTHASE"/>
    <property type="match status" value="1"/>
</dbReference>
<keyword evidence="11 19" id="KW-0822">Tryptophan biosynthesis</keyword>
<dbReference type="GO" id="GO:0071949">
    <property type="term" value="F:FAD binding"/>
    <property type="evidence" value="ECO:0007669"/>
    <property type="project" value="InterPro"/>
</dbReference>
<evidence type="ECO:0000256" key="14">
    <source>
        <dbReference type="ARBA" id="ARBA00023002"/>
    </source>
</evidence>
<dbReference type="InterPro" id="IPR002028">
    <property type="entry name" value="Trp_synthase_suA"/>
</dbReference>
<sequence>MTELLKRTFAARKAEGTAAFVTFVTGGYPTKDATVDIMLAMEAGGADVIELGMPFSDPIADGPAIQDSNTIALNNGVGYEDCLQYVRDARTKGLKCPVLLMGYYNPIIAYGEEKAVKDAREAGANGFIMVDLPPEEAIKFREICAKEDISYVPLIAPSTSLARIKFLASIADTFIYVVSKMGTTGSAANVAINSSLPAIISRIREYTPVPLAVGFGVATREHFETVSHAGADGVVVGSRLVTIIRDAGANAPSAVQKYCAELTAQGQPRETQHQRPASVVSPPLPIPEANPLGSADALKVTEPTVLPARFGAFGGQYVPEALVDCLVELEEAHKAALADPEFWKEFEGLYGYMNRPSKLYLAERLTEATGGARIWFKREDLNHTGSHKINNAIGQILLAKRIGKKRIIAETGAGQHGVATATVCARFGMECVVYMGAEDVRRQALNVFRMRMLGATVIPVHSGSKTLKDAINDAMRDWVTNLSTTHYLVGSAIGPHPFPTIVRDFQRIIGREIKSQMAELCGKLPDVVIACVGGGSNAIGTFYDFINEPGVRLVGVEAGGQGVDTKFHSATLALGVPGVLHGVRTYLLQSESGQIIETHSISAGLDYPGVGPEHAWLKDSGRAEYVVATDEEALRGFRMCTQLEGIIPALESSHAVWGTVQIAKTLPKDQDVVMCLSGRGDKDVEQISELLPGKWAEKLDWHISLANINARISYFPAAIVFPNTAQDVQKYVKCGAASGVAVVGRSGGHSYASYGVGGKDGALVIDLSKMKSVVVDTSGSAKIQTGNRLGEIAQKLWDNGQRALPHGVCPYVGSGGHTAFGGFGPFSRYAGLLHDYVTSAKVVLANGTLTTASATKNTDLFWALRGAGASYGIVTEWTFATLAAPPTVISYKVDYTSTVLTVQQARELLKNWQKIALSAPDNLSVICTVGRVRPIGGTNLYLEFRGTYYGTEAEFNTLSFNWSSIYSPGNFTHKVNNWYDGLVALSGPLSTSEPENSISFFAKSIFTKSAVTNAQWDRLFGFISGEGLDADVDWFIELDRYGGAVSRQAPDYTSFAHRDAVISFQFFAGVTPDPLPADGVPFLNKLAAAVDPNPKAAYVNYVDPTLTPAQWKQQYFAGHYLRLVSIKRAVDPKNVFRFPQSIGLSVDSLRDLELTQGSALSPYRAAHSLGGLRRSSANSSAISLDFRPELLPLSLSSAGHDREIAGDAPAKTIGLWNGVSLVIGLQIGSGIFSSPGVVVANASSVGASLVVWIVGGLLAWTGASSFAELGTMIPLNGGAQAYLAYAYSPLVSYLYTWTAVIVLKPGSNAIILLIFGILFHATNPDAAPDAIPPWAIKVTAVVAVLVIAVLCVATPKLGSRTAVFFTIIKFASLIAVAVLGLIHIIRGKASTSLTQPIFAGTSPNPSSYALALYSTLWAYDGWDQTNYVAGEMKNIDRDLPRVIHLSMFSVVVLFVAANISYFAVLPKVSHQGVFYSFRKAENLELFGGIGALVFAAVVAISCFGATNGSMFTTARLIYSAAREGYLPSMFGKLHKGMKTPLNAMILQVIITLFYILIGGGFRTMINFVGVAAWTFYFLTGVGLIILRVKEPSLPRPYKTWIITPLIFSGVSLFLLLMPIFAAPLEAIAAFAFIASGIPFYLISRYFNDPNTVPRPVRWIGDRIGGLFGRKTAAGAGYMRAATEGEETVEMIQR</sequence>
<comment type="caution">
    <text evidence="23">The sequence shown here is derived from an EMBL/GenBank/DDBJ whole genome shotgun (WGS) entry which is preliminary data.</text>
</comment>
<evidence type="ECO:0000256" key="12">
    <source>
        <dbReference type="ARBA" id="ARBA00022898"/>
    </source>
</evidence>
<dbReference type="InterPro" id="IPR001926">
    <property type="entry name" value="TrpB-like_PALP"/>
</dbReference>
<evidence type="ECO:0000259" key="22">
    <source>
        <dbReference type="PROSITE" id="PS51387"/>
    </source>
</evidence>
<dbReference type="InterPro" id="IPR016166">
    <property type="entry name" value="FAD-bd_PCMH"/>
</dbReference>
<dbReference type="GO" id="GO:0016491">
    <property type="term" value="F:oxidoreductase activity"/>
    <property type="evidence" value="ECO:0007669"/>
    <property type="project" value="UniProtKB-KW"/>
</dbReference>
<dbReference type="Pfam" id="PF08031">
    <property type="entry name" value="BBE"/>
    <property type="match status" value="1"/>
</dbReference>
<feature type="transmembrane region" description="Helical" evidence="21">
    <location>
        <begin position="1541"/>
        <end position="1561"/>
    </location>
</feature>
<feature type="transmembrane region" description="Helical" evidence="21">
    <location>
        <begin position="1361"/>
        <end position="1385"/>
    </location>
</feature>
<evidence type="ECO:0000256" key="3">
    <source>
        <dbReference type="ARBA" id="ARBA00004733"/>
    </source>
</evidence>
<keyword evidence="16 19" id="KW-0057">Aromatic amino acid biosynthesis</keyword>
<evidence type="ECO:0000256" key="11">
    <source>
        <dbReference type="ARBA" id="ARBA00022822"/>
    </source>
</evidence>
<evidence type="ECO:0000256" key="21">
    <source>
        <dbReference type="SAM" id="Phobius"/>
    </source>
</evidence>
<dbReference type="Gene3D" id="3.30.465.10">
    <property type="match status" value="1"/>
</dbReference>
<evidence type="ECO:0000256" key="7">
    <source>
        <dbReference type="ARBA" id="ARBA00012043"/>
    </source>
</evidence>
<evidence type="ECO:0000256" key="9">
    <source>
        <dbReference type="ARBA" id="ARBA00022605"/>
    </source>
</evidence>
<evidence type="ECO:0000256" key="8">
    <source>
        <dbReference type="ARBA" id="ARBA00018724"/>
    </source>
</evidence>
<feature type="transmembrane region" description="Helical" evidence="21">
    <location>
        <begin position="1442"/>
        <end position="1465"/>
    </location>
</feature>
<dbReference type="FunFam" id="3.20.20.70:FF:000151">
    <property type="entry name" value="Tryptophan synthase"/>
    <property type="match status" value="1"/>
</dbReference>
<evidence type="ECO:0000256" key="5">
    <source>
        <dbReference type="ARBA" id="ARBA00005761"/>
    </source>
</evidence>
<evidence type="ECO:0000256" key="10">
    <source>
        <dbReference type="ARBA" id="ARBA00022692"/>
    </source>
</evidence>
<dbReference type="Pfam" id="PF00291">
    <property type="entry name" value="PALP"/>
    <property type="match status" value="1"/>
</dbReference>
<evidence type="ECO:0000256" key="20">
    <source>
        <dbReference type="SAM" id="MobiDB-lite"/>
    </source>
</evidence>
<comment type="similarity">
    <text evidence="6">In the N-terminal section; belongs to the TrpA family.</text>
</comment>
<dbReference type="Gene3D" id="3.20.20.70">
    <property type="entry name" value="Aldolase class I"/>
    <property type="match status" value="1"/>
</dbReference>
<dbReference type="InterPro" id="IPR013785">
    <property type="entry name" value="Aldolase_TIM"/>
</dbReference>
<dbReference type="GO" id="GO:0004834">
    <property type="term" value="F:tryptophan synthase activity"/>
    <property type="evidence" value="ECO:0007669"/>
    <property type="project" value="UniProtKB-EC"/>
</dbReference>
<dbReference type="InterPro" id="IPR011060">
    <property type="entry name" value="RibuloseP-bd_barrel"/>
</dbReference>
<evidence type="ECO:0000313" key="23">
    <source>
        <dbReference type="EMBL" id="CAE6441737.1"/>
    </source>
</evidence>
<dbReference type="SUPFAM" id="SSF56176">
    <property type="entry name" value="FAD-binding/transporter-associated domain-like"/>
    <property type="match status" value="1"/>
</dbReference>
<evidence type="ECO:0000256" key="17">
    <source>
        <dbReference type="ARBA" id="ARBA00023239"/>
    </source>
</evidence>
<protein>
    <recommendedName>
        <fullName evidence="8 19">Tryptophan synthase</fullName>
        <ecNumber evidence="7 19">4.2.1.20</ecNumber>
    </recommendedName>
</protein>
<proteinExistence type="inferred from homology"/>
<dbReference type="CDD" id="cd06446">
    <property type="entry name" value="Trp-synth_B"/>
    <property type="match status" value="1"/>
</dbReference>
<evidence type="ECO:0000256" key="6">
    <source>
        <dbReference type="ARBA" id="ARBA00006095"/>
    </source>
</evidence>
<dbReference type="InterPro" id="IPR023026">
    <property type="entry name" value="Trp_synth_beta/beta-like"/>
</dbReference>
<evidence type="ECO:0000256" key="1">
    <source>
        <dbReference type="ARBA" id="ARBA00001933"/>
    </source>
</evidence>
<keyword evidence="9 19" id="KW-0028">Amino-acid biosynthesis</keyword>
<dbReference type="HAMAP" id="MF_00133">
    <property type="entry name" value="Trp_synth_beta"/>
    <property type="match status" value="1"/>
</dbReference>
<dbReference type="SUPFAM" id="SSF51366">
    <property type="entry name" value="Ribulose-phoshate binding barrel"/>
    <property type="match status" value="1"/>
</dbReference>
<keyword evidence="13 21" id="KW-1133">Transmembrane helix</keyword>
<dbReference type="SUPFAM" id="SSF53686">
    <property type="entry name" value="Tryptophan synthase beta subunit-like PLP-dependent enzymes"/>
    <property type="match status" value="1"/>
</dbReference>
<evidence type="ECO:0000256" key="4">
    <source>
        <dbReference type="ARBA" id="ARBA00005466"/>
    </source>
</evidence>
<dbReference type="InterPro" id="IPR002293">
    <property type="entry name" value="AA/rel_permease1"/>
</dbReference>